<dbReference type="SUPFAM" id="SSF57667">
    <property type="entry name" value="beta-beta-alpha zinc fingers"/>
    <property type="match status" value="1"/>
</dbReference>
<sequence>MQHISTMAESQPIPAVKSYPCPSCPRTFTRPENLNRHRKTHNKILPHRCSICPKQFSRSDLAKKHELLHQKRGDNGVDNTSPAESISPPLTANYGQASSADSMSSGVLSVDPSISSMLQSAYNPSSHREYRRSNVGMLLNDDPDIPMDTALDSPDFSNTHVDFSSFARPWDDSGQEPQDWFTVNFFEALHETNNMREPVNSQEKPYPLPFMPTFHPPPSFEVAGPPVRGSRLHGDQAEDNPYQEPSGRISRVPSPPNVPSSEDSWPFAWNPSSTAIPGGKPIYVDENDALLVNHDPRFDINEASWTRVKRFLEPPTPVQTDVFTLPALPVANAFIALFFKFFSAQSPVLHEPTLDTNTLPPPLIAIIIVIGAKYSHIRHTRRFAILVLDRARCNLRAAIENDSRLLRDLNVIYAYALICYTGLWCGNKRAFELAEALRGALVTYIRRLPKVQDTVSLPDSFKDSKSQWTHWIAAESRRRLMWFVFGLDGQFPALLNMKSMISLVEVARWQCPCDDEFWTAPTARIWKNLLGLASLPPAPTFAMVSGPFLHQSNQRDGESVQMAASALRLNPWTSFLVLLAVSNNALDWSHDWALAILMIIETADEDGLAEAICRNKNSHQIHGLIERRRDIIVSLDTWAQSCARPGLPAPRQGGTSLYFQEAASLLHCLTRMFLSVSLTDLQDAIGKNGPDSINSALDRLKVWSIDGCVASRQWGLSTVQDLKSPALQAAIEATNVIACISGRSSVQAAVPYSFIGLFLAHILLWGFAMTAEPEAKQLLIQHVCQFPLSGPISEQLSSVLDSALSAHSTPGSDGPCIIFKHAAYALTRLGTWGASLNMALLLHKRSEL</sequence>
<evidence type="ECO:0000256" key="3">
    <source>
        <dbReference type="ARBA" id="ARBA00022771"/>
    </source>
</evidence>
<feature type="region of interest" description="Disordered" evidence="9">
    <location>
        <begin position="219"/>
        <end position="263"/>
    </location>
</feature>
<dbReference type="Pfam" id="PF04082">
    <property type="entry name" value="Fungal_trans"/>
    <property type="match status" value="1"/>
</dbReference>
<evidence type="ECO:0000256" key="2">
    <source>
        <dbReference type="ARBA" id="ARBA00022737"/>
    </source>
</evidence>
<dbReference type="InterPro" id="IPR007219">
    <property type="entry name" value="XnlR_reg_dom"/>
</dbReference>
<evidence type="ECO:0000256" key="9">
    <source>
        <dbReference type="SAM" id="MobiDB-lite"/>
    </source>
</evidence>
<gene>
    <name evidence="11" type="ORF">EDB81DRAFT_456817</name>
</gene>
<evidence type="ECO:0000313" key="11">
    <source>
        <dbReference type="EMBL" id="KAH7153567.1"/>
    </source>
</evidence>
<evidence type="ECO:0000256" key="8">
    <source>
        <dbReference type="PROSITE-ProRule" id="PRU00042"/>
    </source>
</evidence>
<dbReference type="FunFam" id="3.30.160.60:FF:000100">
    <property type="entry name" value="Zinc finger 45-like"/>
    <property type="match status" value="1"/>
</dbReference>
<dbReference type="Pfam" id="PF00096">
    <property type="entry name" value="zf-C2H2"/>
    <property type="match status" value="1"/>
</dbReference>
<dbReference type="PROSITE" id="PS50157">
    <property type="entry name" value="ZINC_FINGER_C2H2_2"/>
    <property type="match status" value="2"/>
</dbReference>
<dbReference type="InterPro" id="IPR013087">
    <property type="entry name" value="Znf_C2H2_type"/>
</dbReference>
<name>A0A9P9J710_9HYPO</name>
<proteinExistence type="predicted"/>
<evidence type="ECO:0000313" key="12">
    <source>
        <dbReference type="Proteomes" id="UP000738349"/>
    </source>
</evidence>
<dbReference type="SMART" id="SM00355">
    <property type="entry name" value="ZnF_C2H2"/>
    <property type="match status" value="2"/>
</dbReference>
<dbReference type="PROSITE" id="PS00028">
    <property type="entry name" value="ZINC_FINGER_C2H2_1"/>
    <property type="match status" value="2"/>
</dbReference>
<keyword evidence="5" id="KW-0805">Transcription regulation</keyword>
<feature type="compositionally biased region" description="Polar residues" evidence="9">
    <location>
        <begin position="77"/>
        <end position="108"/>
    </location>
</feature>
<dbReference type="CDD" id="cd12148">
    <property type="entry name" value="fungal_TF_MHR"/>
    <property type="match status" value="1"/>
</dbReference>
<dbReference type="EMBL" id="JAGMUV010000006">
    <property type="protein sequence ID" value="KAH7153567.1"/>
    <property type="molecule type" value="Genomic_DNA"/>
</dbReference>
<keyword evidence="12" id="KW-1185">Reference proteome</keyword>
<evidence type="ECO:0000256" key="4">
    <source>
        <dbReference type="ARBA" id="ARBA00022833"/>
    </source>
</evidence>
<evidence type="ECO:0000259" key="10">
    <source>
        <dbReference type="PROSITE" id="PS50157"/>
    </source>
</evidence>
<dbReference type="GO" id="GO:0003677">
    <property type="term" value="F:DNA binding"/>
    <property type="evidence" value="ECO:0007669"/>
    <property type="project" value="InterPro"/>
</dbReference>
<keyword evidence="4" id="KW-0862">Zinc</keyword>
<evidence type="ECO:0000256" key="1">
    <source>
        <dbReference type="ARBA" id="ARBA00022723"/>
    </source>
</evidence>
<dbReference type="AlphaFoldDB" id="A0A9P9J710"/>
<organism evidence="11 12">
    <name type="scientific">Dactylonectria macrodidyma</name>
    <dbReference type="NCBI Taxonomy" id="307937"/>
    <lineage>
        <taxon>Eukaryota</taxon>
        <taxon>Fungi</taxon>
        <taxon>Dikarya</taxon>
        <taxon>Ascomycota</taxon>
        <taxon>Pezizomycotina</taxon>
        <taxon>Sordariomycetes</taxon>
        <taxon>Hypocreomycetidae</taxon>
        <taxon>Hypocreales</taxon>
        <taxon>Nectriaceae</taxon>
        <taxon>Dactylonectria</taxon>
    </lineage>
</organism>
<comment type="caution">
    <text evidence="11">The sequence shown here is derived from an EMBL/GenBank/DDBJ whole genome shotgun (WGS) entry which is preliminary data.</text>
</comment>
<evidence type="ECO:0000256" key="6">
    <source>
        <dbReference type="ARBA" id="ARBA00023163"/>
    </source>
</evidence>
<keyword evidence="1" id="KW-0479">Metal-binding</keyword>
<feature type="domain" description="C2H2-type" evidence="10">
    <location>
        <begin position="47"/>
        <end position="74"/>
    </location>
</feature>
<dbReference type="InterPro" id="IPR036236">
    <property type="entry name" value="Znf_C2H2_sf"/>
</dbReference>
<protein>
    <submittedName>
        <fullName evidence="11">Fungal-specific transcription factor domain-containing protein</fullName>
    </submittedName>
</protein>
<dbReference type="PANTHER" id="PTHR47660:SF2">
    <property type="entry name" value="TRANSCRIPTION FACTOR WITH C2H2 AND ZN(2)-CYS(6) DNA BINDING DOMAIN (EUROFUNG)"/>
    <property type="match status" value="1"/>
</dbReference>
<reference evidence="11" key="1">
    <citation type="journal article" date="2021" name="Nat. Commun.">
        <title>Genetic determinants of endophytism in the Arabidopsis root mycobiome.</title>
        <authorList>
            <person name="Mesny F."/>
            <person name="Miyauchi S."/>
            <person name="Thiergart T."/>
            <person name="Pickel B."/>
            <person name="Atanasova L."/>
            <person name="Karlsson M."/>
            <person name="Huettel B."/>
            <person name="Barry K.W."/>
            <person name="Haridas S."/>
            <person name="Chen C."/>
            <person name="Bauer D."/>
            <person name="Andreopoulos W."/>
            <person name="Pangilinan J."/>
            <person name="LaButti K."/>
            <person name="Riley R."/>
            <person name="Lipzen A."/>
            <person name="Clum A."/>
            <person name="Drula E."/>
            <person name="Henrissat B."/>
            <person name="Kohler A."/>
            <person name="Grigoriev I.V."/>
            <person name="Martin F.M."/>
            <person name="Hacquard S."/>
        </authorList>
    </citation>
    <scope>NUCLEOTIDE SEQUENCE</scope>
    <source>
        <strain evidence="11">MPI-CAGE-AT-0147</strain>
    </source>
</reference>
<dbReference type="GO" id="GO:0008270">
    <property type="term" value="F:zinc ion binding"/>
    <property type="evidence" value="ECO:0007669"/>
    <property type="project" value="UniProtKB-KW"/>
</dbReference>
<keyword evidence="3 8" id="KW-0863">Zinc-finger</keyword>
<evidence type="ECO:0000256" key="7">
    <source>
        <dbReference type="ARBA" id="ARBA00023242"/>
    </source>
</evidence>
<dbReference type="GO" id="GO:0006351">
    <property type="term" value="P:DNA-templated transcription"/>
    <property type="evidence" value="ECO:0007669"/>
    <property type="project" value="InterPro"/>
</dbReference>
<keyword evidence="6" id="KW-0804">Transcription</keyword>
<accession>A0A9P9J710</accession>
<keyword evidence="2" id="KW-0677">Repeat</keyword>
<feature type="domain" description="C2H2-type" evidence="10">
    <location>
        <begin position="19"/>
        <end position="46"/>
    </location>
</feature>
<dbReference type="PANTHER" id="PTHR47660">
    <property type="entry name" value="TRANSCRIPTION FACTOR WITH C2H2 AND ZN(2)-CYS(6) DNA BINDING DOMAIN (EUROFUNG)-RELATED-RELATED"/>
    <property type="match status" value="1"/>
</dbReference>
<feature type="region of interest" description="Disordered" evidence="9">
    <location>
        <begin position="69"/>
        <end position="108"/>
    </location>
</feature>
<evidence type="ECO:0000256" key="5">
    <source>
        <dbReference type="ARBA" id="ARBA00023015"/>
    </source>
</evidence>
<dbReference type="OrthoDB" id="1405595at2759"/>
<dbReference type="Proteomes" id="UP000738349">
    <property type="component" value="Unassembled WGS sequence"/>
</dbReference>
<keyword evidence="7" id="KW-0539">Nucleus</keyword>
<dbReference type="Gene3D" id="3.30.160.60">
    <property type="entry name" value="Classic Zinc Finger"/>
    <property type="match status" value="1"/>
</dbReference>